<evidence type="ECO:0000256" key="1">
    <source>
        <dbReference type="ARBA" id="ARBA00022679"/>
    </source>
</evidence>
<dbReference type="NCBIfam" id="NF011049">
    <property type="entry name" value="PRK14479.1"/>
    <property type="match status" value="1"/>
</dbReference>
<organism evidence="7 8">
    <name type="scientific">Aureimonas altamirensis DSM 21988</name>
    <dbReference type="NCBI Taxonomy" id="1121026"/>
    <lineage>
        <taxon>Bacteria</taxon>
        <taxon>Pseudomonadati</taxon>
        <taxon>Pseudomonadota</taxon>
        <taxon>Alphaproteobacteria</taxon>
        <taxon>Hyphomicrobiales</taxon>
        <taxon>Aurantimonadaceae</taxon>
        <taxon>Aureimonas</taxon>
    </lineage>
</organism>
<dbReference type="Gene3D" id="1.25.40.340">
    <property type="match status" value="1"/>
</dbReference>
<keyword evidence="1" id="KW-0808">Transferase</keyword>
<dbReference type="Gene3D" id="3.30.1180.20">
    <property type="entry name" value="Dihydroxyacetone kinase, domain 2"/>
    <property type="match status" value="1"/>
</dbReference>
<dbReference type="PANTHER" id="PTHR28629:SF4">
    <property type="entry name" value="TRIOKINASE_FMN CYCLASE"/>
    <property type="match status" value="1"/>
</dbReference>
<gene>
    <name evidence="7" type="ORF">SAMN02745911_1342</name>
</gene>
<dbReference type="InterPro" id="IPR050861">
    <property type="entry name" value="Dihydroxyacetone_Kinase"/>
</dbReference>
<evidence type="ECO:0000259" key="6">
    <source>
        <dbReference type="PROSITE" id="PS51481"/>
    </source>
</evidence>
<evidence type="ECO:0000313" key="8">
    <source>
        <dbReference type="Proteomes" id="UP000184290"/>
    </source>
</evidence>
<dbReference type="GO" id="GO:0016301">
    <property type="term" value="F:kinase activity"/>
    <property type="evidence" value="ECO:0007669"/>
    <property type="project" value="UniProtKB-KW"/>
</dbReference>
<protein>
    <submittedName>
        <fullName evidence="7">Dihydroxyacetone kinase</fullName>
    </submittedName>
</protein>
<keyword evidence="3 7" id="KW-0418">Kinase</keyword>
<comment type="caution">
    <text evidence="7">The sequence shown here is derived from an EMBL/GenBank/DDBJ whole genome shotgun (WGS) entry which is preliminary data.</text>
</comment>
<accession>A0ABY1ID41</accession>
<sequence length="573" mass="58041">MTTIFDEPERFAARALEGFCDINARIVAPVRGGVLRSTQTPEGKVALVIGGGSGHYPAFAGYVGVGFADAAVAGDVFASPSTESVARICRQADNGAGIVLGFGNYAGDVLNFGAAATRLRAEGIDVRVLAVTDDVASADRSEREKRRGVAGDVPVFKIAGAAAEAGMDLDTVEALSRRANDRTVSFGIAFSGCTLPGADGPLFTVAPGTVAVGLGIHGEPGIRDEPAMSAKALAQLLVEPLLAERPEGAGGRVAAILNGLGSTKYEELFVLWTHVAARLRDAGLELVAPEVGEYVTSLDMAGCSLTLTYLDADLEPLWLAAADTAAFRRGTVEPRAAADPVREDAAGPVDYPQASAASKADAECVAGIVATVAAALAQAEDELGRIDAIAGDGDHGQGMRRGSASAAEAARNAATAGAGAGTVIAVAGDAWADTAGGTSGAIWGLILRGFGTAIGDAARIDVQAAAAAMQAALADVTQLGRARVGDKTLVDALVPFVDTLAAEAASGQDLAKAWRVAAARATEAADKTRDLSPRLGRARPLAARSIGHPDAGAVSLALVARTIADALEAQPRH</sequence>
<dbReference type="SUPFAM" id="SSF101473">
    <property type="entry name" value="DhaL-like"/>
    <property type="match status" value="1"/>
</dbReference>
<dbReference type="PANTHER" id="PTHR28629">
    <property type="entry name" value="TRIOKINASE/FMN CYCLASE"/>
    <property type="match status" value="1"/>
</dbReference>
<keyword evidence="8" id="KW-1185">Reference proteome</keyword>
<reference evidence="7 8" key="1">
    <citation type="submission" date="2016-11" db="EMBL/GenBank/DDBJ databases">
        <authorList>
            <person name="Varghese N."/>
            <person name="Submissions S."/>
        </authorList>
    </citation>
    <scope>NUCLEOTIDE SEQUENCE [LARGE SCALE GENOMIC DNA]</scope>
    <source>
        <strain evidence="7 8">DSM 21988</strain>
    </source>
</reference>
<dbReference type="Pfam" id="PF02733">
    <property type="entry name" value="Dak1"/>
    <property type="match status" value="1"/>
</dbReference>
<feature type="domain" description="DhaL" evidence="5">
    <location>
        <begin position="363"/>
        <end position="565"/>
    </location>
</feature>
<dbReference type="PROSITE" id="PS51481">
    <property type="entry name" value="DHAK"/>
    <property type="match status" value="1"/>
</dbReference>
<evidence type="ECO:0000313" key="7">
    <source>
        <dbReference type="EMBL" id="SHI99297.1"/>
    </source>
</evidence>
<keyword evidence="2" id="KW-0547">Nucleotide-binding</keyword>
<evidence type="ECO:0000256" key="4">
    <source>
        <dbReference type="ARBA" id="ARBA00022840"/>
    </source>
</evidence>
<evidence type="ECO:0000256" key="3">
    <source>
        <dbReference type="ARBA" id="ARBA00022777"/>
    </source>
</evidence>
<name>A0ABY1ID41_9HYPH</name>
<keyword evidence="4" id="KW-0067">ATP-binding</keyword>
<proteinExistence type="predicted"/>
<dbReference type="Gene3D" id="3.40.50.10440">
    <property type="entry name" value="Dihydroxyacetone kinase, domain 1"/>
    <property type="match status" value="1"/>
</dbReference>
<dbReference type="Proteomes" id="UP000184290">
    <property type="component" value="Unassembled WGS sequence"/>
</dbReference>
<dbReference type="InterPro" id="IPR004007">
    <property type="entry name" value="DhaL_dom"/>
</dbReference>
<dbReference type="Pfam" id="PF02734">
    <property type="entry name" value="Dak2"/>
    <property type="match status" value="1"/>
</dbReference>
<dbReference type="InterPro" id="IPR036117">
    <property type="entry name" value="DhaL_dom_sf"/>
</dbReference>
<feature type="domain" description="DhaK" evidence="6">
    <location>
        <begin position="7"/>
        <end position="327"/>
    </location>
</feature>
<dbReference type="InterPro" id="IPR004006">
    <property type="entry name" value="DhaK_dom"/>
</dbReference>
<dbReference type="PROSITE" id="PS51480">
    <property type="entry name" value="DHAL"/>
    <property type="match status" value="1"/>
</dbReference>
<evidence type="ECO:0000256" key="2">
    <source>
        <dbReference type="ARBA" id="ARBA00022741"/>
    </source>
</evidence>
<dbReference type="RefSeq" id="WP_060605799.1">
    <property type="nucleotide sequence ID" value="NZ_FQZC01000002.1"/>
</dbReference>
<evidence type="ECO:0000259" key="5">
    <source>
        <dbReference type="PROSITE" id="PS51480"/>
    </source>
</evidence>
<dbReference type="SUPFAM" id="SSF82549">
    <property type="entry name" value="DAK1/DegV-like"/>
    <property type="match status" value="1"/>
</dbReference>
<dbReference type="EMBL" id="FQZC01000002">
    <property type="protein sequence ID" value="SHI99297.1"/>
    <property type="molecule type" value="Genomic_DNA"/>
</dbReference>
<dbReference type="SMART" id="SM01120">
    <property type="entry name" value="Dak2"/>
    <property type="match status" value="1"/>
</dbReference>